<feature type="region of interest" description="Disordered" evidence="2">
    <location>
        <begin position="1"/>
        <end position="27"/>
    </location>
</feature>
<evidence type="ECO:0000259" key="3">
    <source>
        <dbReference type="SMART" id="SM00062"/>
    </source>
</evidence>
<dbReference type="RefSeq" id="WP_051378628.1">
    <property type="nucleotide sequence ID" value="NZ_AXWS01000013.1"/>
</dbReference>
<dbReference type="OrthoDB" id="286202at2"/>
<dbReference type="Proteomes" id="UP000675920">
    <property type="component" value="Unplaced"/>
</dbReference>
<dbReference type="SMART" id="SM00062">
    <property type="entry name" value="PBPb"/>
    <property type="match status" value="1"/>
</dbReference>
<dbReference type="PANTHER" id="PTHR30024">
    <property type="entry name" value="ALIPHATIC SULFONATES-BINDING PROTEIN-RELATED"/>
    <property type="match status" value="1"/>
</dbReference>
<comment type="similarity">
    <text evidence="1">Belongs to the bacterial solute-binding protein SsuA/TauA family.</text>
</comment>
<evidence type="ECO:0000256" key="2">
    <source>
        <dbReference type="SAM" id="MobiDB-lite"/>
    </source>
</evidence>
<feature type="domain" description="Solute-binding protein family 3/N-terminal" evidence="3">
    <location>
        <begin position="67"/>
        <end position="282"/>
    </location>
</feature>
<dbReference type="PANTHER" id="PTHR30024:SF48">
    <property type="entry name" value="ABC TRANSPORTER SUBSTRATE-BINDING PROTEIN"/>
    <property type="match status" value="1"/>
</dbReference>
<protein>
    <submittedName>
        <fullName evidence="5">PhnD/SsuA/transferrin family substrate-binding protein</fullName>
    </submittedName>
</protein>
<evidence type="ECO:0000256" key="1">
    <source>
        <dbReference type="ARBA" id="ARBA00010742"/>
    </source>
</evidence>
<evidence type="ECO:0000313" key="5">
    <source>
        <dbReference type="RefSeq" id="WP_051378628.1"/>
    </source>
</evidence>
<dbReference type="AlphaFoldDB" id="A0A8B6X9C2"/>
<accession>A0A8B6X9C2</accession>
<keyword evidence="4" id="KW-1185">Reference proteome</keyword>
<sequence length="353" mass="36297">MGRATEAKRAAPAAPKAAAPAAGGAPASPARRRLAHALGGAGLLGLGAGGLLAGCGRSAAPQFDGVTLRLGDQQGMTRLLADAADALAGLPYQVEWITFPSPPPLFEAFRGGHVDFTYTNDILALVAATNGLALRLVAASAGEVGGIGIVVPAGSPIRSVADLRGRDVIVSTVRGGIADWLLQGALAEAGVDPREVNVSYALQNDALTAFQTGRVQAWATNDPQLFIAQQSGGRLLRDGTGINSGRGIFVASVEALGQAGKRAAIADLLGRLARAREWANSHLDEFALAYVKRVRFEPEVARAMVGRGRVTLGPLDDSVVAELAALDRKLVERGVVAKAIDVNAIVERGVFGG</sequence>
<organism evidence="4 5">
    <name type="scientific">Derxia gummosa DSM 723</name>
    <dbReference type="NCBI Taxonomy" id="1121388"/>
    <lineage>
        <taxon>Bacteria</taxon>
        <taxon>Pseudomonadati</taxon>
        <taxon>Pseudomonadota</taxon>
        <taxon>Betaproteobacteria</taxon>
        <taxon>Burkholderiales</taxon>
        <taxon>Alcaligenaceae</taxon>
        <taxon>Derxia</taxon>
    </lineage>
</organism>
<feature type="compositionally biased region" description="Low complexity" evidence="2">
    <location>
        <begin position="10"/>
        <end position="27"/>
    </location>
</feature>
<dbReference type="InterPro" id="IPR001638">
    <property type="entry name" value="Solute-binding_3/MltF_N"/>
</dbReference>
<dbReference type="SUPFAM" id="SSF53850">
    <property type="entry name" value="Periplasmic binding protein-like II"/>
    <property type="match status" value="1"/>
</dbReference>
<dbReference type="Pfam" id="PF12974">
    <property type="entry name" value="Phosphonate-bd"/>
    <property type="match status" value="1"/>
</dbReference>
<evidence type="ECO:0000313" key="4">
    <source>
        <dbReference type="Proteomes" id="UP000675920"/>
    </source>
</evidence>
<proteinExistence type="inferred from homology"/>
<name>A0A8B6X9C2_9BURK</name>
<dbReference type="Gene3D" id="3.40.190.10">
    <property type="entry name" value="Periplasmic binding protein-like II"/>
    <property type="match status" value="2"/>
</dbReference>
<reference evidence="5" key="1">
    <citation type="submission" date="2025-08" db="UniProtKB">
        <authorList>
            <consortium name="RefSeq"/>
        </authorList>
    </citation>
    <scope>IDENTIFICATION</scope>
</reference>